<keyword evidence="2" id="KW-1133">Transmembrane helix</keyword>
<evidence type="ECO:0000313" key="3">
    <source>
        <dbReference type="EMBL" id="CAK9107003.1"/>
    </source>
</evidence>
<dbReference type="EMBL" id="CAXAMN010026917">
    <property type="protein sequence ID" value="CAK9107003.1"/>
    <property type="molecule type" value="Genomic_DNA"/>
</dbReference>
<name>A0ABP0S3S8_9DINO</name>
<feature type="coiled-coil region" evidence="1">
    <location>
        <begin position="1149"/>
        <end position="1176"/>
    </location>
</feature>
<feature type="transmembrane region" description="Helical" evidence="2">
    <location>
        <begin position="48"/>
        <end position="68"/>
    </location>
</feature>
<evidence type="ECO:0000256" key="2">
    <source>
        <dbReference type="SAM" id="Phobius"/>
    </source>
</evidence>
<accession>A0ABP0S3S8</accession>
<keyword evidence="4" id="KW-1185">Reference proteome</keyword>
<feature type="transmembrane region" description="Helical" evidence="2">
    <location>
        <begin position="635"/>
        <end position="657"/>
    </location>
</feature>
<sequence>MAAKVSNEKIVNKMEGLGKKAASKALTLAANKKLGHGKAQALKMTLSILLYTASIVGIIMLFLAMSHVPPLNEFVRHPPGPVKLGLRLKDCVVDLLIGDEEGLHIHRTTADLEVPGNVVVTDISASEFIIGCAGPSNEEGDFETLQVEIGPDIVIGAVDVSFESEGGAVRAKGVEVRDKFSARGRVGIVQLDGDNSSEVEIQLDVGYVGLVNSQFERATLIFGEEVDVYFWQYSSQQGVQVTIDTTESENATGGLCVSDNTTTPVLSQDVEGDAHFTLGVPPYRHINVTRKNGNNAMIFSHGVWISDRNCLNSFDTFGSAFNPAPTLGEGFKEWAKQAYDAGMEIMNLWLVGATLGQDAQSIDSTGSWVFTTTGSGLIWFPMRSWKIFTLGIMEPRAVRGMALVRDKTCLSNYAKLVQGKPGCRPSQISEQAVISDLKQTSAMAIRKSLPLQLNLTNAPNSRIYYVQDVPVQAFGWPSIADGRVSILATKTGGFVKDVISNRGYFHGFVGYIFISALFFLPFVGGAFACALVVMLYRMEKRRYLRARGTEKPKKPKKSAEAWGESDVELDSKEERRARSKKSIYSQKFSADVAEEILEYLDAEAKSNLLLTIVRCLILRSPAGGKELSVKELCEMVFGHFMVMQLLVVPFVLLSVLMLENLGAARAMCGHNAWVAGRCINRKMIDWSTVLIVLAVVIDSFFFLNSILEYTTRYALDMLESTGSAPKCFKRMMHIRASKFYSKTLSAVMGFALFVFCAYFILVCLFILLGTLLHPSQLAPVLLAIGGAAVVGQQITMKFKEMVEKAKKIAADLLKQAEGFLKDGESMVKGVAGDALKHLDKIPGGNKVSGMLDKMPDLSVEQLIEQGKEQMIQALDKVENVEDVARMLHGLAQSASQMVQGVAAQNVGDVSRMLTTLGRSNKGAAGQMLQAALVNHRESALKMVQEMAARDPSMAAGILTSIPGADTVMSMVEELPPEVQGPLREALGSAFPSGLDSAMDSEMKASPGLSLDEANMTDIVENLQGLATSNPDAASQLLQAVVASSPASGSEMMQKMASMSPASAVAMVKGLAAGNPTQAIQLLELLADTKEAEQLQDLLKDAGLPVNAAQIRMAKEMLEKLMQGNFNPMDALKSAVGQEQEKLEVEIAIVEDVQKAVDDMGTTVDKAEEEKEDFDENILMMLGPRLFGVRSFQQRSVCFTLAINCLFAVDLPRWGWRKRQLPNRPGLSKGQLILLNIQAVLIFLFWVSFMLMGAYLFLGSEALLPQLVANVSAVGSAVTMIRSKSNELKSGDLKAIQSTMQGAASKLQEKPELEKKTQ</sequence>
<proteinExistence type="predicted"/>
<feature type="transmembrane region" description="Helical" evidence="2">
    <location>
        <begin position="508"/>
        <end position="536"/>
    </location>
</feature>
<feature type="transmembrane region" description="Helical" evidence="2">
    <location>
        <begin position="739"/>
        <end position="771"/>
    </location>
</feature>
<evidence type="ECO:0000313" key="4">
    <source>
        <dbReference type="Proteomes" id="UP001642484"/>
    </source>
</evidence>
<organism evidence="3 4">
    <name type="scientific">Durusdinium trenchii</name>
    <dbReference type="NCBI Taxonomy" id="1381693"/>
    <lineage>
        <taxon>Eukaryota</taxon>
        <taxon>Sar</taxon>
        <taxon>Alveolata</taxon>
        <taxon>Dinophyceae</taxon>
        <taxon>Suessiales</taxon>
        <taxon>Symbiodiniaceae</taxon>
        <taxon>Durusdinium</taxon>
    </lineage>
</organism>
<reference evidence="3 4" key="1">
    <citation type="submission" date="2024-02" db="EMBL/GenBank/DDBJ databases">
        <authorList>
            <person name="Chen Y."/>
            <person name="Shah S."/>
            <person name="Dougan E. K."/>
            <person name="Thang M."/>
            <person name="Chan C."/>
        </authorList>
    </citation>
    <scope>NUCLEOTIDE SEQUENCE [LARGE SCALE GENOMIC DNA]</scope>
</reference>
<gene>
    <name evidence="3" type="ORF">CCMP2556_LOCUS49971</name>
</gene>
<keyword evidence="2" id="KW-0472">Membrane</keyword>
<feature type="transmembrane region" description="Helical" evidence="2">
    <location>
        <begin position="1232"/>
        <end position="1256"/>
    </location>
</feature>
<keyword evidence="2" id="KW-0812">Transmembrane</keyword>
<evidence type="ECO:0000256" key="1">
    <source>
        <dbReference type="SAM" id="Coils"/>
    </source>
</evidence>
<keyword evidence="1" id="KW-0175">Coiled coil</keyword>
<protein>
    <submittedName>
        <fullName evidence="3">Uncharacterized protein</fullName>
    </submittedName>
</protein>
<comment type="caution">
    <text evidence="3">The sequence shown here is derived from an EMBL/GenBank/DDBJ whole genome shotgun (WGS) entry which is preliminary data.</text>
</comment>
<dbReference type="Proteomes" id="UP001642484">
    <property type="component" value="Unassembled WGS sequence"/>
</dbReference>
<feature type="transmembrane region" description="Helical" evidence="2">
    <location>
        <begin position="686"/>
        <end position="707"/>
    </location>
</feature>